<feature type="domain" description="HTH cro/C1-type" evidence="1">
    <location>
        <begin position="16"/>
        <end position="70"/>
    </location>
</feature>
<dbReference type="Pfam" id="PF13560">
    <property type="entry name" value="HTH_31"/>
    <property type="match status" value="1"/>
</dbReference>
<protein>
    <submittedName>
        <fullName evidence="2">Helix-turn-helix transcriptional regulator</fullName>
    </submittedName>
</protein>
<sequence>MPRKATVRARGLGAELKELRTRTGLTTTVVGKRLGWSASTVSRIETGQRGVTSEEVAAMLVVYRATPEERERLVGLAREVDKPGWWETGDSGLPKQLTSLISFESQATRITAMSLAYVPGLLQTEQYAHAVMLASGVSASAAQTRVVTRMGRQGVLTRSDPVEFHAFIDEAVLRRPLGGAAVMAEQVRHLLAMGKRSNITIQVLPFSAGGHLGLDGSFVILEYGKAPTIVHLENKTSSLFLDDHEDTALYLADAATLENVALKASESARFLASIADTYEEQ</sequence>
<dbReference type="Pfam" id="PF19054">
    <property type="entry name" value="DUF5753"/>
    <property type="match status" value="1"/>
</dbReference>
<keyword evidence="3" id="KW-1185">Reference proteome</keyword>
<dbReference type="EMBL" id="BAABDD010000007">
    <property type="protein sequence ID" value="GAA3740144.1"/>
    <property type="molecule type" value="Genomic_DNA"/>
</dbReference>
<dbReference type="InterPro" id="IPR010982">
    <property type="entry name" value="Lambda_DNA-bd_dom_sf"/>
</dbReference>
<evidence type="ECO:0000313" key="3">
    <source>
        <dbReference type="Proteomes" id="UP001500908"/>
    </source>
</evidence>
<evidence type="ECO:0000259" key="1">
    <source>
        <dbReference type="PROSITE" id="PS50943"/>
    </source>
</evidence>
<dbReference type="SMART" id="SM00530">
    <property type="entry name" value="HTH_XRE"/>
    <property type="match status" value="1"/>
</dbReference>
<dbReference type="CDD" id="cd00093">
    <property type="entry name" value="HTH_XRE"/>
    <property type="match status" value="1"/>
</dbReference>
<reference evidence="3" key="1">
    <citation type="journal article" date="2019" name="Int. J. Syst. Evol. Microbiol.">
        <title>The Global Catalogue of Microorganisms (GCM) 10K type strain sequencing project: providing services to taxonomists for standard genome sequencing and annotation.</title>
        <authorList>
            <consortium name="The Broad Institute Genomics Platform"/>
            <consortium name="The Broad Institute Genome Sequencing Center for Infectious Disease"/>
            <person name="Wu L."/>
            <person name="Ma J."/>
        </authorList>
    </citation>
    <scope>NUCLEOTIDE SEQUENCE [LARGE SCALE GENOMIC DNA]</scope>
    <source>
        <strain evidence="3">JCM 17137</strain>
    </source>
</reference>
<dbReference type="Proteomes" id="UP001500908">
    <property type="component" value="Unassembled WGS sequence"/>
</dbReference>
<gene>
    <name evidence="2" type="ORF">GCM10022402_19900</name>
</gene>
<dbReference type="PROSITE" id="PS50943">
    <property type="entry name" value="HTH_CROC1"/>
    <property type="match status" value="1"/>
</dbReference>
<evidence type="ECO:0000313" key="2">
    <source>
        <dbReference type="EMBL" id="GAA3740144.1"/>
    </source>
</evidence>
<dbReference type="InterPro" id="IPR043917">
    <property type="entry name" value="DUF5753"/>
</dbReference>
<proteinExistence type="predicted"/>
<dbReference type="SUPFAM" id="SSF47413">
    <property type="entry name" value="lambda repressor-like DNA-binding domains"/>
    <property type="match status" value="1"/>
</dbReference>
<dbReference type="Gene3D" id="1.10.260.40">
    <property type="entry name" value="lambda repressor-like DNA-binding domains"/>
    <property type="match status" value="1"/>
</dbReference>
<comment type="caution">
    <text evidence="2">The sequence shown here is derived from an EMBL/GenBank/DDBJ whole genome shotgun (WGS) entry which is preliminary data.</text>
</comment>
<organism evidence="2 3">
    <name type="scientific">Salinactinospora qingdaonensis</name>
    <dbReference type="NCBI Taxonomy" id="702744"/>
    <lineage>
        <taxon>Bacteria</taxon>
        <taxon>Bacillati</taxon>
        <taxon>Actinomycetota</taxon>
        <taxon>Actinomycetes</taxon>
        <taxon>Streptosporangiales</taxon>
        <taxon>Nocardiopsidaceae</taxon>
        <taxon>Salinactinospora</taxon>
    </lineage>
</organism>
<name>A0ABP7FHQ1_9ACTN</name>
<dbReference type="InterPro" id="IPR001387">
    <property type="entry name" value="Cro/C1-type_HTH"/>
</dbReference>
<accession>A0ABP7FHQ1</accession>
<dbReference type="RefSeq" id="WP_344969988.1">
    <property type="nucleotide sequence ID" value="NZ_BAABDD010000007.1"/>
</dbReference>